<feature type="binding site" evidence="10">
    <location>
        <position position="106"/>
    </location>
    <ligand>
        <name>NAD(+)</name>
        <dbReference type="ChEBI" id="CHEBI:57540"/>
    </ligand>
</feature>
<reference evidence="13" key="1">
    <citation type="submission" date="2017-03" db="EMBL/GenBank/DDBJ databases">
        <authorList>
            <person name="Rodrigo-Torres L."/>
            <person name="Arahal R.D."/>
            <person name="Lucena T."/>
        </authorList>
    </citation>
    <scope>NUCLEOTIDE SEQUENCE [LARGE SCALE GENOMIC DNA]</scope>
    <source>
        <strain evidence="13">CECT 8411</strain>
    </source>
</reference>
<evidence type="ECO:0000256" key="4">
    <source>
        <dbReference type="ARBA" id="ARBA00023002"/>
    </source>
</evidence>
<evidence type="ECO:0000256" key="8">
    <source>
        <dbReference type="PIRSR" id="PIRSR500134-1"/>
    </source>
</evidence>
<feature type="binding site" evidence="9">
    <location>
        <begin position="179"/>
        <end position="182"/>
    </location>
    <ligand>
        <name>substrate</name>
    </ligand>
</feature>
<gene>
    <name evidence="12" type="primary">algD</name>
    <name evidence="12" type="ORF">RUM8411_04326</name>
</gene>
<dbReference type="PANTHER" id="PTHR43750">
    <property type="entry name" value="UDP-GLUCOSE 6-DEHYDROGENASE TUAD"/>
    <property type="match status" value="1"/>
</dbReference>
<evidence type="ECO:0000259" key="11">
    <source>
        <dbReference type="SMART" id="SM00984"/>
    </source>
</evidence>
<feature type="binding site" evidence="9">
    <location>
        <begin position="278"/>
        <end position="282"/>
    </location>
    <ligand>
        <name>substrate</name>
    </ligand>
</feature>
<name>A0A1X7ACR2_9RHOB</name>
<dbReference type="GO" id="GO:0003979">
    <property type="term" value="F:UDP-glucose 6-dehydrogenase activity"/>
    <property type="evidence" value="ECO:0007669"/>
    <property type="project" value="UniProtKB-EC"/>
</dbReference>
<dbReference type="PANTHER" id="PTHR43750:SF1">
    <property type="entry name" value="GDP-MANNOSE 6-DEHYDROGENASE"/>
    <property type="match status" value="1"/>
</dbReference>
<evidence type="ECO:0000313" key="13">
    <source>
        <dbReference type="Proteomes" id="UP000193778"/>
    </source>
</evidence>
<feature type="binding site" evidence="10">
    <location>
        <position position="182"/>
    </location>
    <ligand>
        <name>NAD(+)</name>
        <dbReference type="ChEBI" id="CHEBI:57540"/>
    </ligand>
</feature>
<feature type="binding site" evidence="10">
    <location>
        <position position="354"/>
    </location>
    <ligand>
        <name>NAD(+)</name>
        <dbReference type="ChEBI" id="CHEBI:57540"/>
    </ligand>
</feature>
<dbReference type="GO" id="GO:0051287">
    <property type="term" value="F:NAD binding"/>
    <property type="evidence" value="ECO:0007669"/>
    <property type="project" value="InterPro"/>
</dbReference>
<keyword evidence="5 7" id="KW-0520">NAD</keyword>
<evidence type="ECO:0000256" key="1">
    <source>
        <dbReference type="ARBA" id="ARBA00004701"/>
    </source>
</evidence>
<evidence type="ECO:0000256" key="3">
    <source>
        <dbReference type="ARBA" id="ARBA00012954"/>
    </source>
</evidence>
<accession>A0A1X7ACR2</accession>
<dbReference type="NCBIfam" id="TIGR03026">
    <property type="entry name" value="NDP-sugDHase"/>
    <property type="match status" value="1"/>
</dbReference>
<feature type="binding site" evidence="9">
    <location>
        <position position="347"/>
    </location>
    <ligand>
        <name>substrate</name>
    </ligand>
</feature>
<dbReference type="SUPFAM" id="SSF48179">
    <property type="entry name" value="6-phosphogluconate dehydrogenase C-terminal domain-like"/>
    <property type="match status" value="1"/>
</dbReference>
<keyword evidence="4 7" id="KW-0560">Oxidoreductase</keyword>
<dbReference type="PIRSF" id="PIRSF000124">
    <property type="entry name" value="UDPglc_GDPman_dh"/>
    <property type="match status" value="1"/>
</dbReference>
<dbReference type="InterPro" id="IPR036220">
    <property type="entry name" value="UDP-Glc/GDP-Man_DH_C_sf"/>
</dbReference>
<dbReference type="PIRSF" id="PIRSF500134">
    <property type="entry name" value="UDPglc_DH_bac"/>
    <property type="match status" value="1"/>
</dbReference>
<dbReference type="Pfam" id="PF03720">
    <property type="entry name" value="UDPG_MGDP_dh_C"/>
    <property type="match status" value="1"/>
</dbReference>
<dbReference type="Pfam" id="PF00984">
    <property type="entry name" value="UDPG_MGDP_dh"/>
    <property type="match status" value="1"/>
</dbReference>
<evidence type="ECO:0000256" key="6">
    <source>
        <dbReference type="ARBA" id="ARBA00047473"/>
    </source>
</evidence>
<dbReference type="InterPro" id="IPR001732">
    <property type="entry name" value="UDP-Glc/GDP-Man_DH_N"/>
</dbReference>
<dbReference type="GO" id="GO:0006065">
    <property type="term" value="P:UDP-glucuronate biosynthetic process"/>
    <property type="evidence" value="ECO:0007669"/>
    <property type="project" value="UniProtKB-UniPathway"/>
</dbReference>
<feature type="binding site" evidence="10">
    <location>
        <position position="56"/>
    </location>
    <ligand>
        <name>NAD(+)</name>
        <dbReference type="ChEBI" id="CHEBI:57540"/>
    </ligand>
</feature>
<feature type="binding site" evidence="10">
    <location>
        <position position="145"/>
    </location>
    <ligand>
        <name>NAD(+)</name>
        <dbReference type="ChEBI" id="CHEBI:57540"/>
    </ligand>
</feature>
<dbReference type="InterPro" id="IPR017476">
    <property type="entry name" value="UDP-Glc/GDP-Man"/>
</dbReference>
<dbReference type="GO" id="GO:0000271">
    <property type="term" value="P:polysaccharide biosynthetic process"/>
    <property type="evidence" value="ECO:0007669"/>
    <property type="project" value="InterPro"/>
</dbReference>
<dbReference type="SUPFAM" id="SSF51735">
    <property type="entry name" value="NAD(P)-binding Rossmann-fold domains"/>
    <property type="match status" value="1"/>
</dbReference>
<dbReference type="Gene3D" id="1.20.5.170">
    <property type="match status" value="1"/>
</dbReference>
<comment type="similarity">
    <text evidence="2 7">Belongs to the UDP-glucose/GDP-mannose dehydrogenase family.</text>
</comment>
<feature type="binding site" evidence="9">
    <location>
        <position position="286"/>
    </location>
    <ligand>
        <name>substrate</name>
    </ligand>
</feature>
<sequence>MMCAPRRCGRFSLRVVNWCDGMKIAIFGLGYVGFTAACCLTREGHEVIGVDVNADKVSEINAGLPPIKEPKVAELLTEALSKNLIRAVVDIPDLSDVDLAIVCVGTPSSTDGSHNMDFVAEVTRQIAETVSPDRARPLTVAYRSTFRPGTVRQLIEPIFRNALGDRAAHAVEIIYNPEFLREVSAVDDYFNPPKIVVGTADGNRSVVMDALHENLDAPVFYTAFEEAEITKFVDNTWHATKVAFANEIGRICHRMGVSAKTMHEIFVSDTKLNISPYYTRPGGAFGGSCLPKDVRALQHIAGEVGAHTHLIDSLLQTNLAHKTYQAQDIMNRLPKGGRVLMAGLAFKAGTDDLRESPNVDIARRLLDAGYQLSVYDPAIEPADLRGQNLGYAFTHLPDMDSLLVDRATAETGPWDLVIGSNRIVNDLSLGDTEVVRTYEYD</sequence>
<evidence type="ECO:0000256" key="7">
    <source>
        <dbReference type="PIRNR" id="PIRNR000124"/>
    </source>
</evidence>
<dbReference type="EMBL" id="FWFP01000017">
    <property type="protein sequence ID" value="SLN76038.1"/>
    <property type="molecule type" value="Genomic_DNA"/>
</dbReference>
<evidence type="ECO:0000256" key="2">
    <source>
        <dbReference type="ARBA" id="ARBA00006601"/>
    </source>
</evidence>
<dbReference type="Pfam" id="PF03721">
    <property type="entry name" value="UDPG_MGDP_dh_N"/>
    <property type="match status" value="1"/>
</dbReference>
<proteinExistence type="inferred from homology"/>
<dbReference type="Gene3D" id="3.40.50.720">
    <property type="entry name" value="NAD(P)-binding Rossmann-like Domain"/>
    <property type="match status" value="2"/>
</dbReference>
<evidence type="ECO:0000256" key="5">
    <source>
        <dbReference type="ARBA" id="ARBA00023027"/>
    </source>
</evidence>
<keyword evidence="13" id="KW-1185">Reference proteome</keyword>
<dbReference type="UniPathway" id="UPA00038">
    <property type="reaction ID" value="UER00491"/>
</dbReference>
<feature type="binding site" evidence="9">
    <location>
        <position position="231"/>
    </location>
    <ligand>
        <name>substrate</name>
    </ligand>
</feature>
<protein>
    <recommendedName>
        <fullName evidence="3 7">UDP-glucose 6-dehydrogenase</fullName>
        <ecNumber evidence="3 7">1.1.1.22</ecNumber>
    </recommendedName>
</protein>
<dbReference type="InterPro" id="IPR014027">
    <property type="entry name" value="UDP-Glc/GDP-Man_DH_C"/>
</dbReference>
<evidence type="ECO:0000256" key="10">
    <source>
        <dbReference type="PIRSR" id="PIRSR500134-3"/>
    </source>
</evidence>
<evidence type="ECO:0000313" key="12">
    <source>
        <dbReference type="EMBL" id="SLN76038.1"/>
    </source>
</evidence>
<feature type="binding site" evidence="10">
    <location>
        <position position="292"/>
    </location>
    <ligand>
        <name>NAD(+)</name>
        <dbReference type="ChEBI" id="CHEBI:57540"/>
    </ligand>
</feature>
<comment type="pathway">
    <text evidence="1">Nucleotide-sugar biosynthesis; UDP-alpha-D-glucuronate biosynthesis; UDP-alpha-D-glucuronate from UDP-alpha-D-glucose: step 1/1.</text>
</comment>
<feature type="active site" description="Nucleophile" evidence="8">
    <location>
        <position position="289"/>
    </location>
</feature>
<dbReference type="InterPro" id="IPR014026">
    <property type="entry name" value="UDP-Glc/GDP-Man_DH_dimer"/>
</dbReference>
<feature type="binding site" evidence="10">
    <location>
        <position position="51"/>
    </location>
    <ligand>
        <name>NAD(+)</name>
        <dbReference type="ChEBI" id="CHEBI:57540"/>
    </ligand>
</feature>
<evidence type="ECO:0000256" key="9">
    <source>
        <dbReference type="PIRSR" id="PIRSR500134-2"/>
    </source>
</evidence>
<dbReference type="SMART" id="SM00984">
    <property type="entry name" value="UDPG_MGDP_dh_C"/>
    <property type="match status" value="1"/>
</dbReference>
<dbReference type="EC" id="1.1.1.22" evidence="3 7"/>
<dbReference type="InterPro" id="IPR028357">
    <property type="entry name" value="UDPglc_DH_bac"/>
</dbReference>
<dbReference type="InterPro" id="IPR008927">
    <property type="entry name" value="6-PGluconate_DH-like_C_sf"/>
</dbReference>
<dbReference type="SUPFAM" id="SSF52413">
    <property type="entry name" value="UDP-glucose/GDP-mannose dehydrogenase C-terminal domain"/>
    <property type="match status" value="1"/>
</dbReference>
<comment type="catalytic activity">
    <reaction evidence="6 7">
        <text>UDP-alpha-D-glucose + 2 NAD(+) + H2O = UDP-alpha-D-glucuronate + 2 NADH + 3 H(+)</text>
        <dbReference type="Rhea" id="RHEA:23596"/>
        <dbReference type="ChEBI" id="CHEBI:15377"/>
        <dbReference type="ChEBI" id="CHEBI:15378"/>
        <dbReference type="ChEBI" id="CHEBI:57540"/>
        <dbReference type="ChEBI" id="CHEBI:57945"/>
        <dbReference type="ChEBI" id="CHEBI:58052"/>
        <dbReference type="ChEBI" id="CHEBI:58885"/>
        <dbReference type="EC" id="1.1.1.22"/>
    </reaction>
</comment>
<organism evidence="12 13">
    <name type="scientific">Ruegeria meonggei</name>
    <dbReference type="NCBI Taxonomy" id="1446476"/>
    <lineage>
        <taxon>Bacteria</taxon>
        <taxon>Pseudomonadati</taxon>
        <taxon>Pseudomonadota</taxon>
        <taxon>Alphaproteobacteria</taxon>
        <taxon>Rhodobacterales</taxon>
        <taxon>Roseobacteraceae</taxon>
        <taxon>Ruegeria</taxon>
    </lineage>
</organism>
<dbReference type="Proteomes" id="UP000193778">
    <property type="component" value="Unassembled WGS sequence"/>
</dbReference>
<dbReference type="AlphaFoldDB" id="A0A1X7ACR2"/>
<dbReference type="InterPro" id="IPR036291">
    <property type="entry name" value="NAD(P)-bd_dom_sf"/>
</dbReference>
<feature type="domain" description="UDP-glucose/GDP-mannose dehydrogenase C-terminal" evidence="11">
    <location>
        <begin position="340"/>
        <end position="426"/>
    </location>
</feature>